<dbReference type="EMBL" id="JAZDQT010000001">
    <property type="protein sequence ID" value="MEE1944886.1"/>
    <property type="molecule type" value="Genomic_DNA"/>
</dbReference>
<dbReference type="Pfam" id="PF03167">
    <property type="entry name" value="UDG"/>
    <property type="match status" value="1"/>
</dbReference>
<organism evidence="2 3">
    <name type="scientific">Pedobacter albus</name>
    <dbReference type="NCBI Taxonomy" id="3113905"/>
    <lineage>
        <taxon>Bacteria</taxon>
        <taxon>Pseudomonadati</taxon>
        <taxon>Bacteroidota</taxon>
        <taxon>Sphingobacteriia</taxon>
        <taxon>Sphingobacteriales</taxon>
        <taxon>Sphingobacteriaceae</taxon>
        <taxon>Pedobacter</taxon>
    </lineage>
</organism>
<protein>
    <submittedName>
        <fullName evidence="2">SMUG2 DNA glycosylase family protein</fullName>
    </submittedName>
</protein>
<dbReference type="InterPro" id="IPR005122">
    <property type="entry name" value="Uracil-DNA_glycosylase-like"/>
</dbReference>
<gene>
    <name evidence="2" type="ORF">VRU48_07205</name>
</gene>
<feature type="domain" description="Uracil-DNA glycosylase-like" evidence="1">
    <location>
        <begin position="47"/>
        <end position="227"/>
    </location>
</feature>
<evidence type="ECO:0000259" key="1">
    <source>
        <dbReference type="Pfam" id="PF03167"/>
    </source>
</evidence>
<sequence length="234" mass="26711">MTFAEKAINFNRNLSYTGKALPKGIRIMNPFLEFEQTMGIMESFYHKYYNDNRQRHLILGINPSRLGAGLTGIPFTDPKRLASELHIGYTGRITHEPSSVFMYEMINAYGGPTAFYGDFYINSPCPLGFTSVDAQGKEKNYNYYDSKALLDAVGDYTVEILHRLISLGINTDLCFCLGTGKNEQYLSKLNQKHGFFKKLVALAHPRFIMQYKYPAKQQYIDHYLAELGAIHDEI</sequence>
<dbReference type="CDD" id="cd19375">
    <property type="entry name" value="UDG-F3-like_SMUG2"/>
    <property type="match status" value="1"/>
</dbReference>
<accession>A0ABU7I6C0</accession>
<name>A0ABU7I6C0_9SPHI</name>
<keyword evidence="3" id="KW-1185">Reference proteome</keyword>
<evidence type="ECO:0000313" key="2">
    <source>
        <dbReference type="EMBL" id="MEE1944886.1"/>
    </source>
</evidence>
<dbReference type="Gene3D" id="3.40.470.10">
    <property type="entry name" value="Uracil-DNA glycosylase-like domain"/>
    <property type="match status" value="1"/>
</dbReference>
<comment type="caution">
    <text evidence="2">The sequence shown here is derived from an EMBL/GenBank/DDBJ whole genome shotgun (WGS) entry which is preliminary data.</text>
</comment>
<evidence type="ECO:0000313" key="3">
    <source>
        <dbReference type="Proteomes" id="UP001336835"/>
    </source>
</evidence>
<dbReference type="Proteomes" id="UP001336835">
    <property type="component" value="Unassembled WGS sequence"/>
</dbReference>
<reference evidence="2 3" key="1">
    <citation type="submission" date="2024-01" db="EMBL/GenBank/DDBJ databases">
        <title>Pedobacter sp. nov., isolated from fresh soil.</title>
        <authorList>
            <person name="Le N.T.T."/>
        </authorList>
    </citation>
    <scope>NUCLEOTIDE SEQUENCE [LARGE SCALE GENOMIC DNA]</scope>
    <source>
        <strain evidence="2 3">KR3-3</strain>
    </source>
</reference>
<dbReference type="SUPFAM" id="SSF52141">
    <property type="entry name" value="Uracil-DNA glycosylase-like"/>
    <property type="match status" value="1"/>
</dbReference>
<dbReference type="RefSeq" id="WP_330107245.1">
    <property type="nucleotide sequence ID" value="NZ_JAZDQT010000001.1"/>
</dbReference>
<dbReference type="InterPro" id="IPR036895">
    <property type="entry name" value="Uracil-DNA_glycosylase-like_sf"/>
</dbReference>
<proteinExistence type="predicted"/>
<dbReference type="InterPro" id="IPR032579">
    <property type="entry name" value="Phe_SMUG2-like"/>
</dbReference>